<dbReference type="PANTHER" id="PTHR21017:SF17">
    <property type="entry name" value="PROTEIN NIPSNAP"/>
    <property type="match status" value="1"/>
</dbReference>
<dbReference type="Gene3D" id="3.30.70.100">
    <property type="match status" value="2"/>
</dbReference>
<dbReference type="GO" id="GO:0000423">
    <property type="term" value="P:mitophagy"/>
    <property type="evidence" value="ECO:0007669"/>
    <property type="project" value="UniProtKB-ARBA"/>
</dbReference>
<dbReference type="EMBL" id="BNJQ01000006">
    <property type="protein sequence ID" value="GHP03851.1"/>
    <property type="molecule type" value="Genomic_DNA"/>
</dbReference>
<comment type="similarity">
    <text evidence="1">Belongs to the NipSnap family.</text>
</comment>
<dbReference type="PANTHER" id="PTHR21017">
    <property type="entry name" value="NIPSNAP-RELATED"/>
    <property type="match status" value="1"/>
</dbReference>
<evidence type="ECO:0000313" key="4">
    <source>
        <dbReference type="Proteomes" id="UP000660262"/>
    </source>
</evidence>
<dbReference type="SUPFAM" id="SSF54909">
    <property type="entry name" value="Dimeric alpha+beta barrel"/>
    <property type="match status" value="2"/>
</dbReference>
<dbReference type="OrthoDB" id="10262843at2759"/>
<proteinExistence type="inferred from homology"/>
<sequence length="276" mass="30575">MASWNLLRRCQTSCSSALTSSLRASKVGGGFPFALLPQRCFASSPPDTKLYEWRTYHLKPDTVPQYIAMCDETAALRKKLNPALLAFFQVETGGNVNEVRHLYCFDSISHRAEIRAGGAANAEWRDFLKNSLPFVASMKSELFTSSAECHAAAKSVHPQNFQPANDGPGFYEMRSYQLILGYNPVPKLYDAFASGLPAKVAADPTGGQLAFLGASEVGTLNQVVELWRYKSWEDMLTARQAARPVQAWRDTIGTVAPMVQHFDTSALKPWAFSPWQ</sequence>
<dbReference type="InterPro" id="IPR011008">
    <property type="entry name" value="Dimeric_a/b-barrel"/>
</dbReference>
<organism evidence="3 4">
    <name type="scientific">Pycnococcus provasolii</name>
    <dbReference type="NCBI Taxonomy" id="41880"/>
    <lineage>
        <taxon>Eukaryota</taxon>
        <taxon>Viridiplantae</taxon>
        <taxon>Chlorophyta</taxon>
        <taxon>Pseudoscourfieldiophyceae</taxon>
        <taxon>Pseudoscourfieldiales</taxon>
        <taxon>Pycnococcaceae</taxon>
        <taxon>Pycnococcus</taxon>
    </lineage>
</organism>
<reference evidence="3" key="1">
    <citation type="submission" date="2020-10" db="EMBL/GenBank/DDBJ databases">
        <title>Unveiling of a novel bifunctional photoreceptor, Dualchrome1, isolated from a cosmopolitan green alga.</title>
        <authorList>
            <person name="Suzuki S."/>
            <person name="Kawachi M."/>
        </authorList>
    </citation>
    <scope>NUCLEOTIDE SEQUENCE</scope>
    <source>
        <strain evidence="3">NIES 2893</strain>
    </source>
</reference>
<dbReference type="Pfam" id="PF07978">
    <property type="entry name" value="NIPSNAP"/>
    <property type="match status" value="2"/>
</dbReference>
<dbReference type="InterPro" id="IPR012577">
    <property type="entry name" value="NIPSNAP"/>
</dbReference>
<keyword evidence="4" id="KW-1185">Reference proteome</keyword>
<feature type="domain" description="NIPSNAP" evidence="2">
    <location>
        <begin position="171"/>
        <end position="274"/>
    </location>
</feature>
<dbReference type="Proteomes" id="UP000660262">
    <property type="component" value="Unassembled WGS sequence"/>
</dbReference>
<name>A0A830HE49_9CHLO</name>
<evidence type="ECO:0000256" key="1">
    <source>
        <dbReference type="ARBA" id="ARBA00005291"/>
    </source>
</evidence>
<accession>A0A830HE49</accession>
<comment type="caution">
    <text evidence="3">The sequence shown here is derived from an EMBL/GenBank/DDBJ whole genome shotgun (WGS) entry which is preliminary data.</text>
</comment>
<evidence type="ECO:0000259" key="2">
    <source>
        <dbReference type="Pfam" id="PF07978"/>
    </source>
</evidence>
<evidence type="ECO:0000313" key="3">
    <source>
        <dbReference type="EMBL" id="GHP03851.1"/>
    </source>
</evidence>
<feature type="domain" description="NIPSNAP" evidence="2">
    <location>
        <begin position="51"/>
        <end position="144"/>
    </location>
</feature>
<gene>
    <name evidence="3" type="ORF">PPROV_000260500</name>
</gene>
<dbReference type="InterPro" id="IPR051557">
    <property type="entry name" value="NipSnap_domain"/>
</dbReference>
<dbReference type="AlphaFoldDB" id="A0A830HE49"/>
<protein>
    <recommendedName>
        <fullName evidence="2">NIPSNAP domain-containing protein</fullName>
    </recommendedName>
</protein>
<dbReference type="GO" id="GO:0005739">
    <property type="term" value="C:mitochondrion"/>
    <property type="evidence" value="ECO:0007669"/>
    <property type="project" value="TreeGrafter"/>
</dbReference>